<protein>
    <recommendedName>
        <fullName evidence="2">Carboxymuconolactone decarboxylase-like domain-containing protein</fullName>
    </recommendedName>
</protein>
<dbReference type="InterPro" id="IPR029032">
    <property type="entry name" value="AhpD-like"/>
</dbReference>
<dbReference type="EMBL" id="ML993669">
    <property type="protein sequence ID" value="KAF2158428.1"/>
    <property type="molecule type" value="Genomic_DNA"/>
</dbReference>
<evidence type="ECO:0000313" key="4">
    <source>
        <dbReference type="Proteomes" id="UP000799537"/>
    </source>
</evidence>
<gene>
    <name evidence="3" type="ORF">M409DRAFT_61663</name>
</gene>
<dbReference type="Pfam" id="PF02627">
    <property type="entry name" value="CMD"/>
    <property type="match status" value="1"/>
</dbReference>
<feature type="domain" description="Carboxymuconolactone decarboxylase-like" evidence="2">
    <location>
        <begin position="61"/>
        <end position="144"/>
    </location>
</feature>
<dbReference type="PANTHER" id="PTHR34846">
    <property type="entry name" value="4-CARBOXYMUCONOLACTONE DECARBOXYLASE FAMILY PROTEIN (AFU_ORTHOLOGUE AFUA_6G11590)"/>
    <property type="match status" value="1"/>
</dbReference>
<feature type="compositionally biased region" description="Gly residues" evidence="1">
    <location>
        <begin position="206"/>
        <end position="222"/>
    </location>
</feature>
<dbReference type="AlphaFoldDB" id="A0A6A6BWL1"/>
<keyword evidence="4" id="KW-1185">Reference proteome</keyword>
<dbReference type="OrthoDB" id="2567457at2759"/>
<feature type="region of interest" description="Disordered" evidence="1">
    <location>
        <begin position="198"/>
        <end position="222"/>
    </location>
</feature>
<dbReference type="Proteomes" id="UP000799537">
    <property type="component" value="Unassembled WGS sequence"/>
</dbReference>
<reference evidence="3" key="1">
    <citation type="journal article" date="2020" name="Stud. Mycol.">
        <title>101 Dothideomycetes genomes: a test case for predicting lifestyles and emergence of pathogens.</title>
        <authorList>
            <person name="Haridas S."/>
            <person name="Albert R."/>
            <person name="Binder M."/>
            <person name="Bloem J."/>
            <person name="Labutti K."/>
            <person name="Salamov A."/>
            <person name="Andreopoulos B."/>
            <person name="Baker S."/>
            <person name="Barry K."/>
            <person name="Bills G."/>
            <person name="Bluhm B."/>
            <person name="Cannon C."/>
            <person name="Castanera R."/>
            <person name="Culley D."/>
            <person name="Daum C."/>
            <person name="Ezra D."/>
            <person name="Gonzalez J."/>
            <person name="Henrissat B."/>
            <person name="Kuo A."/>
            <person name="Liang C."/>
            <person name="Lipzen A."/>
            <person name="Lutzoni F."/>
            <person name="Magnuson J."/>
            <person name="Mondo S."/>
            <person name="Nolan M."/>
            <person name="Ohm R."/>
            <person name="Pangilinan J."/>
            <person name="Park H.-J."/>
            <person name="Ramirez L."/>
            <person name="Alfaro M."/>
            <person name="Sun H."/>
            <person name="Tritt A."/>
            <person name="Yoshinaga Y."/>
            <person name="Zwiers L.-H."/>
            <person name="Turgeon B."/>
            <person name="Goodwin S."/>
            <person name="Spatafora J."/>
            <person name="Crous P."/>
            <person name="Grigoriev I."/>
        </authorList>
    </citation>
    <scope>NUCLEOTIDE SEQUENCE</scope>
    <source>
        <strain evidence="3">ATCC 36951</strain>
    </source>
</reference>
<evidence type="ECO:0000256" key="1">
    <source>
        <dbReference type="SAM" id="MobiDB-lite"/>
    </source>
</evidence>
<dbReference type="GeneID" id="54568104"/>
<evidence type="ECO:0000259" key="2">
    <source>
        <dbReference type="Pfam" id="PF02627"/>
    </source>
</evidence>
<dbReference type="GO" id="GO:0051920">
    <property type="term" value="F:peroxiredoxin activity"/>
    <property type="evidence" value="ECO:0007669"/>
    <property type="project" value="InterPro"/>
</dbReference>
<organism evidence="3 4">
    <name type="scientific">Zasmidium cellare ATCC 36951</name>
    <dbReference type="NCBI Taxonomy" id="1080233"/>
    <lineage>
        <taxon>Eukaryota</taxon>
        <taxon>Fungi</taxon>
        <taxon>Dikarya</taxon>
        <taxon>Ascomycota</taxon>
        <taxon>Pezizomycotina</taxon>
        <taxon>Dothideomycetes</taxon>
        <taxon>Dothideomycetidae</taxon>
        <taxon>Mycosphaerellales</taxon>
        <taxon>Mycosphaerellaceae</taxon>
        <taxon>Zasmidium</taxon>
    </lineage>
</organism>
<sequence>MNRLGLMHPSTLTGKHNAETSALYNAFNEHTSQVLQGANITYKLPSTGALVGPFGILLHTPHVGRAFLDFCNALFELPGLTDRTRTIIALVVAAYENSNYHFYFNGRLAQERGMTKNELDSLRAGLYAQSFSEEEKAAYGVARELCASSGNLSERAWNDCVAKMGREGTVALVHYVGFHRYIATMLRGFDAQMPAPRERVENQGVQQGGSGSGGGGEAAGPS</sequence>
<dbReference type="PANTHER" id="PTHR34846:SF11">
    <property type="entry name" value="4-CARBOXYMUCONOLACTONE DECARBOXYLASE FAMILY PROTEIN (AFU_ORTHOLOGUE AFUA_6G11590)"/>
    <property type="match status" value="1"/>
</dbReference>
<evidence type="ECO:0000313" key="3">
    <source>
        <dbReference type="EMBL" id="KAF2158428.1"/>
    </source>
</evidence>
<dbReference type="RefSeq" id="XP_033659317.1">
    <property type="nucleotide sequence ID" value="XM_033814832.1"/>
</dbReference>
<accession>A0A6A6BWL1</accession>
<proteinExistence type="predicted"/>
<dbReference type="SUPFAM" id="SSF69118">
    <property type="entry name" value="AhpD-like"/>
    <property type="match status" value="1"/>
</dbReference>
<name>A0A6A6BWL1_ZASCE</name>
<dbReference type="InterPro" id="IPR003779">
    <property type="entry name" value="CMD-like"/>
</dbReference>
<dbReference type="Gene3D" id="1.20.1290.10">
    <property type="entry name" value="AhpD-like"/>
    <property type="match status" value="1"/>
</dbReference>